<evidence type="ECO:0000313" key="10">
    <source>
        <dbReference type="EMBL" id="RZN73627.1"/>
    </source>
</evidence>
<evidence type="ECO:0000256" key="7">
    <source>
        <dbReference type="ARBA" id="ARBA00022942"/>
    </source>
</evidence>
<comment type="similarity">
    <text evidence="9">Belongs to the peptidase T1B family.</text>
</comment>
<dbReference type="HAMAP" id="MF_02113_A">
    <property type="entry name" value="Proteasome_B_A"/>
    <property type="match status" value="1"/>
</dbReference>
<keyword evidence="8 9" id="KW-0865">Zymogen</keyword>
<dbReference type="EMBL" id="RXIL01000007">
    <property type="protein sequence ID" value="RZN73627.1"/>
    <property type="molecule type" value="Genomic_DNA"/>
</dbReference>
<keyword evidence="3 9" id="KW-0645">Protease</keyword>
<dbReference type="PRINTS" id="PR00141">
    <property type="entry name" value="PROTEASOME"/>
</dbReference>
<comment type="caution">
    <text evidence="10">The sequence shown here is derived from an EMBL/GenBank/DDBJ whole genome shotgun (WGS) entry which is preliminary data.</text>
</comment>
<dbReference type="InterPro" id="IPR029055">
    <property type="entry name" value="Ntn_hydrolases_N"/>
</dbReference>
<gene>
    <name evidence="9 10" type="primary">psmB</name>
    <name evidence="10" type="ORF">EF807_00415</name>
</gene>
<keyword evidence="7 9" id="KW-0647">Proteasome</keyword>
<evidence type="ECO:0000256" key="3">
    <source>
        <dbReference type="ARBA" id="ARBA00022670"/>
    </source>
</evidence>
<keyword evidence="2 9" id="KW-0963">Cytoplasm</keyword>
<comment type="function">
    <text evidence="9">Component of the proteasome core, a large protease complex with broad specificity involved in protein degradation.</text>
</comment>
<feature type="propeptide" id="PRO_5022276822" description="Removed in mature form; by autocatalysis" evidence="9">
    <location>
        <begin position="1"/>
        <end position="3"/>
    </location>
</feature>
<evidence type="ECO:0000256" key="5">
    <source>
        <dbReference type="ARBA" id="ARBA00022801"/>
    </source>
</evidence>
<keyword evidence="6 9" id="KW-0068">Autocatalytic cleavage</keyword>
<dbReference type="AlphaFoldDB" id="A0A520KYX9"/>
<dbReference type="Gene3D" id="3.60.20.10">
    <property type="entry name" value="Glutamine Phosphoribosylpyrophosphate, subunit 1, domain 1"/>
    <property type="match status" value="1"/>
</dbReference>
<dbReference type="GO" id="GO:0019774">
    <property type="term" value="C:proteasome core complex, beta-subunit complex"/>
    <property type="evidence" value="ECO:0007669"/>
    <property type="project" value="UniProtKB-UniRule"/>
</dbReference>
<comment type="caution">
    <text evidence="9">Lacks conserved residue(s) required for the propagation of feature annotation.</text>
</comment>
<protein>
    <recommendedName>
        <fullName evidence="9">Proteasome subunit beta</fullName>
        <ecNumber evidence="9">3.4.25.1</ecNumber>
    </recommendedName>
    <alternativeName>
        <fullName evidence="9">20S proteasome beta subunit</fullName>
    </alternativeName>
    <alternativeName>
        <fullName evidence="9">Proteasome core protein PsmB</fullName>
    </alternativeName>
</protein>
<dbReference type="InterPro" id="IPR001353">
    <property type="entry name" value="Proteasome_sua/b"/>
</dbReference>
<name>A0A520KYX9_9EURY</name>
<organism evidence="10 11">
    <name type="scientific">Candidatus Methanolliviera hydrocarbonicum</name>
    <dbReference type="NCBI Taxonomy" id="2491085"/>
    <lineage>
        <taxon>Archaea</taxon>
        <taxon>Methanobacteriati</taxon>
        <taxon>Methanobacteriota</taxon>
        <taxon>Candidatus Methanoliparia</taxon>
        <taxon>Candidatus Methanoliparales</taxon>
        <taxon>Candidatus Methanollivieraceae</taxon>
        <taxon>Candidatus Methanolliviera</taxon>
    </lineage>
</organism>
<comment type="activity regulation">
    <text evidence="9">The formation of the proteasomal ATPase PAN-20S proteasome complex, via the docking of the C-termini of PAN into the intersubunit pockets in the alpha-rings, triggers opening of the gate for substrate entry. Interconversion between the open-gate and close-gate conformations leads to a dynamic regulation of the 20S proteasome proteolysis activity.</text>
</comment>
<evidence type="ECO:0000256" key="6">
    <source>
        <dbReference type="ARBA" id="ARBA00022813"/>
    </source>
</evidence>
<reference evidence="10 11" key="1">
    <citation type="journal article" date="2019" name="Nat. Microbiol.">
        <title>Wide diversity of methane and short-chain alkane metabolisms in uncultured archaea.</title>
        <authorList>
            <person name="Borrel G."/>
            <person name="Adam P.S."/>
            <person name="McKay L.J."/>
            <person name="Chen L.X."/>
            <person name="Sierra-Garcia I.N."/>
            <person name="Sieber C.M."/>
            <person name="Letourneur Q."/>
            <person name="Ghozlane A."/>
            <person name="Andersen G.L."/>
            <person name="Li W.J."/>
            <person name="Hallam S.J."/>
            <person name="Muyzer G."/>
            <person name="de Oliveira V.M."/>
            <person name="Inskeep W.P."/>
            <person name="Banfield J.F."/>
            <person name="Gribaldo S."/>
        </authorList>
    </citation>
    <scope>NUCLEOTIDE SEQUENCE [LARGE SCALE GENOMIC DNA]</scope>
    <source>
        <strain evidence="10">NM1b</strain>
    </source>
</reference>
<dbReference type="Proteomes" id="UP000320766">
    <property type="component" value="Unassembled WGS sequence"/>
</dbReference>
<keyword evidence="4 9" id="KW-0888">Threonine protease</keyword>
<evidence type="ECO:0000256" key="9">
    <source>
        <dbReference type="HAMAP-Rule" id="MF_02113"/>
    </source>
</evidence>
<keyword evidence="5 9" id="KW-0378">Hydrolase</keyword>
<comment type="subunit">
    <text evidence="9">The 20S proteasome core is composed of 14 alpha and 14 beta subunits that assemble into four stacked heptameric rings, resulting in a barrel-shaped structure. The two inner rings, each composed of seven catalytic beta subunits, are sandwiched by two outer rings, each composed of seven alpha subunits. The catalytic chamber with the active sites is on the inside of the barrel. Has a gated structure, the ends of the cylinder being occluded by the N-termini of the alpha-subunits. Is capped at one or both ends by the proteasome regulatory ATPase, PAN.</text>
</comment>
<dbReference type="NCBIfam" id="TIGR03634">
    <property type="entry name" value="arc_protsome_B"/>
    <property type="match status" value="1"/>
</dbReference>
<feature type="chain" id="PRO_5023503391" description="Proteasome subunit beta" evidence="9">
    <location>
        <begin position="3"/>
        <end position="198"/>
    </location>
</feature>
<accession>A0A520KYX9</accession>
<dbReference type="SUPFAM" id="SSF56235">
    <property type="entry name" value="N-terminal nucleophile aminohydrolases (Ntn hydrolases)"/>
    <property type="match status" value="1"/>
</dbReference>
<evidence type="ECO:0000256" key="1">
    <source>
        <dbReference type="ARBA" id="ARBA00001198"/>
    </source>
</evidence>
<dbReference type="PANTHER" id="PTHR32194:SF0">
    <property type="entry name" value="ATP-DEPENDENT PROTEASE SUBUNIT HSLV"/>
    <property type="match status" value="1"/>
</dbReference>
<comment type="catalytic activity">
    <reaction evidence="1 9">
        <text>Cleavage of peptide bonds with very broad specificity.</text>
        <dbReference type="EC" id="3.4.25.1"/>
    </reaction>
</comment>
<comment type="subcellular location">
    <subcellularLocation>
        <location evidence="9">Cytoplasm</location>
    </subcellularLocation>
</comment>
<dbReference type="PANTHER" id="PTHR32194">
    <property type="entry name" value="METALLOPROTEASE TLDD"/>
    <property type="match status" value="1"/>
</dbReference>
<dbReference type="FunFam" id="3.60.20.10:FF:000049">
    <property type="entry name" value="Proteasome subunit beta"/>
    <property type="match status" value="1"/>
</dbReference>
<proteinExistence type="inferred from homology"/>
<dbReference type="InterPro" id="IPR019983">
    <property type="entry name" value="Pept_T1A_Psome_bsu_arc"/>
</dbReference>
<dbReference type="InterPro" id="IPR023333">
    <property type="entry name" value="Proteasome_suB-type"/>
</dbReference>
<evidence type="ECO:0000256" key="4">
    <source>
        <dbReference type="ARBA" id="ARBA00022698"/>
    </source>
</evidence>
<dbReference type="GO" id="GO:0004298">
    <property type="term" value="F:threonine-type endopeptidase activity"/>
    <property type="evidence" value="ECO:0007669"/>
    <property type="project" value="UniProtKB-UniRule"/>
</dbReference>
<dbReference type="EC" id="3.4.25.1" evidence="9"/>
<dbReference type="PROSITE" id="PS51476">
    <property type="entry name" value="PROTEASOME_BETA_2"/>
    <property type="match status" value="1"/>
</dbReference>
<dbReference type="Pfam" id="PF00227">
    <property type="entry name" value="Proteasome"/>
    <property type="match status" value="1"/>
</dbReference>
<dbReference type="InterPro" id="IPR000243">
    <property type="entry name" value="Pept_T1A_subB"/>
</dbReference>
<dbReference type="GO" id="GO:0010498">
    <property type="term" value="P:proteasomal protein catabolic process"/>
    <property type="evidence" value="ECO:0007669"/>
    <property type="project" value="UniProtKB-UniRule"/>
</dbReference>
<sequence>MVCTDGIVLASEKRATMEHFIASKDAKKIYKIDDFIGMTTAGAVGDAQRIVRWLSVEVNLYKVRTGTSMTINALSTLLANILNDNRYFPFITQFLVGGMDRGGSRIFSIDPYGGMIEEKKVTSTGSGSPIAYGVLESGYRGDISMEEGVKLAVRAISAAMRRDSASGESIEAVKIGKEGFKEVAEGEIKEISSTFKYA</sequence>
<dbReference type="GO" id="GO:0005737">
    <property type="term" value="C:cytoplasm"/>
    <property type="evidence" value="ECO:0007669"/>
    <property type="project" value="UniProtKB-SubCell"/>
</dbReference>
<evidence type="ECO:0000256" key="2">
    <source>
        <dbReference type="ARBA" id="ARBA00022490"/>
    </source>
</evidence>
<evidence type="ECO:0000313" key="11">
    <source>
        <dbReference type="Proteomes" id="UP000320766"/>
    </source>
</evidence>
<evidence type="ECO:0000256" key="8">
    <source>
        <dbReference type="ARBA" id="ARBA00023145"/>
    </source>
</evidence>